<gene>
    <name evidence="5" type="ORF">FE840_001500</name>
</gene>
<protein>
    <submittedName>
        <fullName evidence="5">Helix-turn-helix transcriptional regulator</fullName>
    </submittedName>
</protein>
<sequence>MCENFDPTKCPTVGEMLSRLGDKWTVLVIIMLSGGPQRFSDLKRMVVGISQRMLTLTLRALERDGLVERTVHPTVPPRVEYALTDLGRSFGEPIRALGGWVFTNHDQIQKSRSDFDARHARENMKLVKLG</sequence>
<accession>A0ABX6QRW1</accession>
<organism evidence="5 6">
    <name type="scientific">Peteryoungia desertarenae</name>
    <dbReference type="NCBI Taxonomy" id="1813451"/>
    <lineage>
        <taxon>Bacteria</taxon>
        <taxon>Pseudomonadati</taxon>
        <taxon>Pseudomonadota</taxon>
        <taxon>Alphaproteobacteria</taxon>
        <taxon>Hyphomicrobiales</taxon>
        <taxon>Rhizobiaceae</taxon>
        <taxon>Peteryoungia</taxon>
    </lineage>
</organism>
<keyword evidence="1" id="KW-0805">Transcription regulation</keyword>
<evidence type="ECO:0000256" key="1">
    <source>
        <dbReference type="ARBA" id="ARBA00023015"/>
    </source>
</evidence>
<dbReference type="InterPro" id="IPR002577">
    <property type="entry name" value="HTH_HxlR"/>
</dbReference>
<dbReference type="PANTHER" id="PTHR33204">
    <property type="entry name" value="TRANSCRIPTIONAL REGULATOR, MARR FAMILY"/>
    <property type="match status" value="1"/>
</dbReference>
<name>A0ABX6QRW1_9HYPH</name>
<keyword evidence="2" id="KW-0238">DNA-binding</keyword>
<evidence type="ECO:0000259" key="4">
    <source>
        <dbReference type="PROSITE" id="PS51118"/>
    </source>
</evidence>
<dbReference type="InterPro" id="IPR036390">
    <property type="entry name" value="WH_DNA-bd_sf"/>
</dbReference>
<keyword evidence="6" id="KW-1185">Reference proteome</keyword>
<dbReference type="Gene3D" id="1.10.10.10">
    <property type="entry name" value="Winged helix-like DNA-binding domain superfamily/Winged helix DNA-binding domain"/>
    <property type="match status" value="1"/>
</dbReference>
<dbReference type="SUPFAM" id="SSF46785">
    <property type="entry name" value="Winged helix' DNA-binding domain"/>
    <property type="match status" value="1"/>
</dbReference>
<evidence type="ECO:0000313" key="6">
    <source>
        <dbReference type="Proteomes" id="UP000308530"/>
    </source>
</evidence>
<proteinExistence type="predicted"/>
<feature type="domain" description="HTH hxlR-type" evidence="4">
    <location>
        <begin position="10"/>
        <end position="109"/>
    </location>
</feature>
<evidence type="ECO:0000256" key="2">
    <source>
        <dbReference type="ARBA" id="ARBA00023125"/>
    </source>
</evidence>
<dbReference type="InterPro" id="IPR036388">
    <property type="entry name" value="WH-like_DNA-bd_sf"/>
</dbReference>
<dbReference type="EMBL" id="CP058350">
    <property type="protein sequence ID" value="QLF71218.1"/>
    <property type="molecule type" value="Genomic_DNA"/>
</dbReference>
<dbReference type="Proteomes" id="UP000308530">
    <property type="component" value="Chromosome"/>
</dbReference>
<evidence type="ECO:0000313" key="5">
    <source>
        <dbReference type="EMBL" id="QLF71218.1"/>
    </source>
</evidence>
<dbReference type="PROSITE" id="PS51118">
    <property type="entry name" value="HTH_HXLR"/>
    <property type="match status" value="1"/>
</dbReference>
<keyword evidence="3" id="KW-0804">Transcription</keyword>
<dbReference type="Pfam" id="PF01638">
    <property type="entry name" value="HxlR"/>
    <property type="match status" value="1"/>
</dbReference>
<evidence type="ECO:0000256" key="3">
    <source>
        <dbReference type="ARBA" id="ARBA00023163"/>
    </source>
</evidence>
<dbReference type="PANTHER" id="PTHR33204:SF39">
    <property type="entry name" value="TRANSCRIPTIONAL REGULATORY PROTEIN"/>
    <property type="match status" value="1"/>
</dbReference>
<reference evidence="5 6" key="1">
    <citation type="submission" date="2020-06" db="EMBL/GenBank/DDBJ databases">
        <title>Genome sequence of Rhizobium sp strain ADMK78.</title>
        <authorList>
            <person name="Rahi P."/>
        </authorList>
    </citation>
    <scope>NUCLEOTIDE SEQUENCE [LARGE SCALE GENOMIC DNA]</scope>
    <source>
        <strain evidence="5 6">ADMK78</strain>
    </source>
</reference>